<dbReference type="OrthoDB" id="652634at2"/>
<dbReference type="SUPFAM" id="SSF53474">
    <property type="entry name" value="alpha/beta-Hydrolases"/>
    <property type="match status" value="1"/>
</dbReference>
<feature type="domain" description="KANL3/Tex30 alpha/beta hydrolase-like" evidence="1">
    <location>
        <begin position="19"/>
        <end position="214"/>
    </location>
</feature>
<keyword evidence="3" id="KW-1185">Reference proteome</keyword>
<dbReference type="EMBL" id="FOBI01000003">
    <property type="protein sequence ID" value="SEK83904.1"/>
    <property type="molecule type" value="Genomic_DNA"/>
</dbReference>
<dbReference type="InterPro" id="IPR046879">
    <property type="entry name" value="KANL3/Tex30_Abhydrolase"/>
</dbReference>
<dbReference type="Gene3D" id="3.40.50.1820">
    <property type="entry name" value="alpha/beta hydrolase"/>
    <property type="match status" value="1"/>
</dbReference>
<dbReference type="AlphaFoldDB" id="A0A1H7KBH9"/>
<gene>
    <name evidence="2" type="ORF">SAMN05216262_10380</name>
</gene>
<organism evidence="2 3">
    <name type="scientific">Colwellia chukchiensis</name>
    <dbReference type="NCBI Taxonomy" id="641665"/>
    <lineage>
        <taxon>Bacteria</taxon>
        <taxon>Pseudomonadati</taxon>
        <taxon>Pseudomonadota</taxon>
        <taxon>Gammaproteobacteria</taxon>
        <taxon>Alteromonadales</taxon>
        <taxon>Colwelliaceae</taxon>
        <taxon>Colwellia</taxon>
    </lineage>
</organism>
<dbReference type="STRING" id="641665.GCA_002104455_02713"/>
<evidence type="ECO:0000313" key="3">
    <source>
        <dbReference type="Proteomes" id="UP000199297"/>
    </source>
</evidence>
<name>A0A1H7KBH9_9GAMM</name>
<protein>
    <recommendedName>
        <fullName evidence="1">KANL3/Tex30 alpha/beta hydrolase-like domain-containing protein</fullName>
    </recommendedName>
</protein>
<dbReference type="RefSeq" id="WP_085284242.1">
    <property type="nucleotide sequence ID" value="NZ_FOBI01000003.1"/>
</dbReference>
<evidence type="ECO:0000313" key="2">
    <source>
        <dbReference type="EMBL" id="SEK83904.1"/>
    </source>
</evidence>
<accession>A0A1H7KBH9</accession>
<evidence type="ECO:0000259" key="1">
    <source>
        <dbReference type="Pfam" id="PF20408"/>
    </source>
</evidence>
<reference evidence="3" key="1">
    <citation type="submission" date="2016-10" db="EMBL/GenBank/DDBJ databases">
        <authorList>
            <person name="Varghese N."/>
            <person name="Submissions S."/>
        </authorList>
    </citation>
    <scope>NUCLEOTIDE SEQUENCE [LARGE SCALE GENOMIC DNA]</scope>
    <source>
        <strain evidence="3">CGMCC 1.9127</strain>
    </source>
</reference>
<proteinExistence type="predicted"/>
<dbReference type="InterPro" id="IPR026555">
    <property type="entry name" value="NSL3/Tex30"/>
</dbReference>
<sequence length="221" mass="24614">MKERASTITSQLDNVENAKAMVVFAHGAGADMHHGYLDALVSLMNAQQLAVLRFNFPYMDKRRLDGKRRPPDRMPALIDCYQTVLEGIDTQLPLYIAGKSMGGRVAATLASDKNLIDAKQLRGVICLGYPFHPIKKPENLRLAPLQDTQLPVLILQGQRDALGCENEISQYQLNQLCRLHYFADGDHDLKPRVKSGFTLAQHQAAAVATMRSFIDEINLPC</sequence>
<dbReference type="Pfam" id="PF20408">
    <property type="entry name" value="Abhydrolase_11"/>
    <property type="match status" value="1"/>
</dbReference>
<dbReference type="InterPro" id="IPR029058">
    <property type="entry name" value="AB_hydrolase_fold"/>
</dbReference>
<dbReference type="Proteomes" id="UP000199297">
    <property type="component" value="Unassembled WGS sequence"/>
</dbReference>
<dbReference type="PANTHER" id="PTHR13136">
    <property type="entry name" value="TESTIS DEVELOPMENT PROTEIN PRTD"/>
    <property type="match status" value="1"/>
</dbReference>
<dbReference type="PANTHER" id="PTHR13136:SF11">
    <property type="entry name" value="TESTIS-EXPRESSED PROTEIN 30"/>
    <property type="match status" value="1"/>
</dbReference>